<dbReference type="PROSITE" id="PS51257">
    <property type="entry name" value="PROKAR_LIPOPROTEIN"/>
    <property type="match status" value="1"/>
</dbReference>
<evidence type="ECO:0000313" key="1">
    <source>
        <dbReference type="EMBL" id="VEU75157.1"/>
    </source>
</evidence>
<reference evidence="1 2" key="1">
    <citation type="submission" date="2019-01" db="EMBL/GenBank/DDBJ databases">
        <authorList>
            <consortium name="Pathogen Informatics"/>
        </authorList>
    </citation>
    <scope>NUCLEOTIDE SEQUENCE [LARGE SCALE GENOMIC DNA]</scope>
    <source>
        <strain evidence="1 2">NCTC10168</strain>
    </source>
</reference>
<evidence type="ECO:0000313" key="2">
    <source>
        <dbReference type="Proteomes" id="UP000290243"/>
    </source>
</evidence>
<dbReference type="AlphaFoldDB" id="A0A449B3J2"/>
<keyword evidence="2" id="KW-1185">Reference proteome</keyword>
<gene>
    <name evidence="1" type="ORF">NCTC10168_00066</name>
</gene>
<name>A0A449B3J2_9BACT</name>
<evidence type="ECO:0008006" key="3">
    <source>
        <dbReference type="Google" id="ProtNLM"/>
    </source>
</evidence>
<proteinExistence type="predicted"/>
<accession>A0A449B3J2</accession>
<sequence>MKINKKIIIPISTLPFLMVSCSNLSTNKENSDVENKAKNLKIELLENKNIEEALKIESYKITKIDNYVFNLISIEKISENSVKINYSLIDIKNNYESKIYTKEFNRISNNVIFDNKKDILKGGSKNGIEIDKMFQIFELFNFSNENLPSENADLISIKNNADLEIKQFSIFNLNDMTGELSIKFSGKYKNEDFYDLIVNFSGSKKLNTSLQSIKYLIDYDYIFENKINIDNLEAYKNKDFLNFFSELKFSNYDNKTFDIKKMQSENKLIINDLSFLNGKSNKKINLNLNIKNIFYENGIQKEDFYNITRNSFFEINLSFNDYEYLNYVLNNKIIIYEDLSFISKNTYASKLWSDFKLTNEFLANFYEFEQGWDNFKNEKLKVKVINVIPNDIKGEVIIYFVVKVADSDSYEEIKSIEERKLVITGFKKITNELLLNNIFIQFNHEYKDITKLAKNIKSSYDNSNDKQNFKIEGSDLIKYVGYFQDENLWIPIVDLGINEKNESRINKSSRFNLYFGSEDLFNSIDTQNGTNFLTSENGDLFFSISRLEIEFLKIHNIEIRYFEQTNKTRVYLELELNIKIGILSGTETNSMNANEIIITKNVSSLLPLD</sequence>
<organism evidence="1 2">
    <name type="scientific">Mycoplasmopsis maculosa</name>
    <dbReference type="NCBI Taxonomy" id="114885"/>
    <lineage>
        <taxon>Bacteria</taxon>
        <taxon>Bacillati</taxon>
        <taxon>Mycoplasmatota</taxon>
        <taxon>Mycoplasmoidales</taxon>
        <taxon>Metamycoplasmataceae</taxon>
        <taxon>Mycoplasmopsis</taxon>
    </lineage>
</organism>
<dbReference type="RefSeq" id="WP_129646025.1">
    <property type="nucleotide sequence ID" value="NZ_LR215037.1"/>
</dbReference>
<protein>
    <recommendedName>
        <fullName evidence="3">Lipoprotein</fullName>
    </recommendedName>
</protein>
<dbReference type="OrthoDB" id="398665at2"/>
<dbReference type="EMBL" id="LR215037">
    <property type="protein sequence ID" value="VEU75157.1"/>
    <property type="molecule type" value="Genomic_DNA"/>
</dbReference>
<dbReference type="KEGG" id="mmau:NCTC10168_00066"/>
<dbReference type="Proteomes" id="UP000290243">
    <property type="component" value="Chromosome"/>
</dbReference>